<evidence type="ECO:0000256" key="1">
    <source>
        <dbReference type="ARBA" id="ARBA00004496"/>
    </source>
</evidence>
<dbReference type="Pfam" id="PF20260">
    <property type="entry name" value="PUA_4"/>
    <property type="match status" value="1"/>
</dbReference>
<dbReference type="EMBL" id="FAXN01000015">
    <property type="protein sequence ID" value="CUV65096.1"/>
    <property type="molecule type" value="Genomic_DNA"/>
</dbReference>
<dbReference type="InterPro" id="IPR046886">
    <property type="entry name" value="RsmE_MTase_dom"/>
</dbReference>
<evidence type="ECO:0000256" key="5">
    <source>
        <dbReference type="ARBA" id="ARBA00022603"/>
    </source>
</evidence>
<organism evidence="13">
    <name type="scientific">Sulfurovum sp. enrichment culture clone C5</name>
    <dbReference type="NCBI Taxonomy" id="497650"/>
    <lineage>
        <taxon>Bacteria</taxon>
        <taxon>Pseudomonadati</taxon>
        <taxon>Campylobacterota</taxon>
        <taxon>Epsilonproteobacteria</taxon>
        <taxon>Campylobacterales</taxon>
        <taxon>Sulfurovaceae</taxon>
        <taxon>Sulfurovum</taxon>
        <taxon>environmental samples</taxon>
    </lineage>
</organism>
<dbReference type="GO" id="GO:0005737">
    <property type="term" value="C:cytoplasm"/>
    <property type="evidence" value="ECO:0007669"/>
    <property type="project" value="UniProtKB-SubCell"/>
</dbReference>
<keyword evidence="6 10" id="KW-0808">Transferase</keyword>
<dbReference type="InterPro" id="IPR015947">
    <property type="entry name" value="PUA-like_sf"/>
</dbReference>
<dbReference type="Pfam" id="PF04452">
    <property type="entry name" value="Methyltrans_RNA"/>
    <property type="match status" value="1"/>
</dbReference>
<name>A0A0S4XMA3_9BACT</name>
<dbReference type="NCBIfam" id="TIGR00046">
    <property type="entry name" value="RsmE family RNA methyltransferase"/>
    <property type="match status" value="1"/>
</dbReference>
<keyword evidence="3 10" id="KW-0963">Cytoplasm</keyword>
<dbReference type="AlphaFoldDB" id="A0A0S4XMA3"/>
<dbReference type="InterPro" id="IPR046887">
    <property type="entry name" value="RsmE_PUA-like"/>
</dbReference>
<dbReference type="InterPro" id="IPR006700">
    <property type="entry name" value="RsmE"/>
</dbReference>
<reference evidence="13" key="1">
    <citation type="submission" date="2015-11" db="EMBL/GenBank/DDBJ databases">
        <authorList>
            <person name="Zhang Y."/>
            <person name="Guo Z."/>
        </authorList>
    </citation>
    <scope>NUCLEOTIDE SEQUENCE</scope>
    <source>
        <strain evidence="13">BN30871</strain>
    </source>
</reference>
<evidence type="ECO:0000256" key="2">
    <source>
        <dbReference type="ARBA" id="ARBA00005528"/>
    </source>
</evidence>
<accession>A0A0S4XMA3</accession>
<comment type="similarity">
    <text evidence="2 10">Belongs to the RNA methyltransferase RsmE family.</text>
</comment>
<evidence type="ECO:0000256" key="10">
    <source>
        <dbReference type="PIRNR" id="PIRNR015601"/>
    </source>
</evidence>
<dbReference type="InterPro" id="IPR029028">
    <property type="entry name" value="Alpha/beta_knot_MTases"/>
</dbReference>
<sequence>MQYLFYEDSGAKNIKLIGDNHHYIFKVRRHKEGDILGLRNLKNDILYIYKINSIDKKEAFLELVEERELIISANKKLHIGWCVIEPKNIEKVLPSLNEIGVDKITFITCKRSQQNIKIDFERLHRIVLNSSQQCGRSRMMKFESAKSLKEFLEYYPQSYMLNFSQNYISNICDIETIIIGCEGGFNDEEIKLFDKSRIIGFDTPLILKSESAVCAVSSKVLL</sequence>
<protein>
    <recommendedName>
        <fullName evidence="10">Ribosomal RNA small subunit methyltransferase E</fullName>
        <ecNumber evidence="10">2.1.1.193</ecNumber>
    </recommendedName>
</protein>
<gene>
    <name evidence="13" type="primary">rsmE</name>
    <name evidence="13" type="ORF">BN3087_170049</name>
</gene>
<evidence type="ECO:0000259" key="11">
    <source>
        <dbReference type="Pfam" id="PF04452"/>
    </source>
</evidence>
<comment type="function">
    <text evidence="8 10">Specifically methylates the N3 position of the uracil ring of uridine 1498 (m3U1498) in 16S rRNA. Acts on the fully assembled 30S ribosomal subunit.</text>
</comment>
<evidence type="ECO:0000256" key="4">
    <source>
        <dbReference type="ARBA" id="ARBA00022552"/>
    </source>
</evidence>
<dbReference type="NCBIfam" id="NF008695">
    <property type="entry name" value="PRK11713.3-3"/>
    <property type="match status" value="1"/>
</dbReference>
<proteinExistence type="inferred from homology"/>
<keyword evidence="7 10" id="KW-0949">S-adenosyl-L-methionine</keyword>
<comment type="subcellular location">
    <subcellularLocation>
        <location evidence="1 10">Cytoplasm</location>
    </subcellularLocation>
</comment>
<dbReference type="PANTHER" id="PTHR30027:SF3">
    <property type="entry name" value="16S RRNA (URACIL(1498)-N(3))-METHYLTRANSFERASE"/>
    <property type="match status" value="1"/>
</dbReference>
<keyword evidence="4 10" id="KW-0698">rRNA processing</keyword>
<dbReference type="PIRSF" id="PIRSF015601">
    <property type="entry name" value="MTase_slr0722"/>
    <property type="match status" value="1"/>
</dbReference>
<evidence type="ECO:0000256" key="7">
    <source>
        <dbReference type="ARBA" id="ARBA00022691"/>
    </source>
</evidence>
<evidence type="ECO:0000256" key="3">
    <source>
        <dbReference type="ARBA" id="ARBA00022490"/>
    </source>
</evidence>
<feature type="domain" description="Ribosomal RNA small subunit methyltransferase E PUA-like" evidence="12">
    <location>
        <begin position="18"/>
        <end position="63"/>
    </location>
</feature>
<dbReference type="GO" id="GO:0070042">
    <property type="term" value="F:rRNA (uridine-N3-)-methyltransferase activity"/>
    <property type="evidence" value="ECO:0007669"/>
    <property type="project" value="TreeGrafter"/>
</dbReference>
<evidence type="ECO:0000256" key="6">
    <source>
        <dbReference type="ARBA" id="ARBA00022679"/>
    </source>
</evidence>
<dbReference type="EC" id="2.1.1.193" evidence="10"/>
<comment type="catalytic activity">
    <reaction evidence="9 10">
        <text>uridine(1498) in 16S rRNA + S-adenosyl-L-methionine = N(3)-methyluridine(1498) in 16S rRNA + S-adenosyl-L-homocysteine + H(+)</text>
        <dbReference type="Rhea" id="RHEA:42920"/>
        <dbReference type="Rhea" id="RHEA-COMP:10283"/>
        <dbReference type="Rhea" id="RHEA-COMP:10284"/>
        <dbReference type="ChEBI" id="CHEBI:15378"/>
        <dbReference type="ChEBI" id="CHEBI:57856"/>
        <dbReference type="ChEBI" id="CHEBI:59789"/>
        <dbReference type="ChEBI" id="CHEBI:65315"/>
        <dbReference type="ChEBI" id="CHEBI:74502"/>
        <dbReference type="EC" id="2.1.1.193"/>
    </reaction>
</comment>
<dbReference type="SUPFAM" id="SSF75217">
    <property type="entry name" value="alpha/beta knot"/>
    <property type="match status" value="1"/>
</dbReference>
<dbReference type="InterPro" id="IPR029026">
    <property type="entry name" value="tRNA_m1G_MTases_N"/>
</dbReference>
<evidence type="ECO:0000256" key="9">
    <source>
        <dbReference type="ARBA" id="ARBA00047944"/>
    </source>
</evidence>
<dbReference type="PANTHER" id="PTHR30027">
    <property type="entry name" value="RIBOSOMAL RNA SMALL SUBUNIT METHYLTRANSFERASE E"/>
    <property type="match status" value="1"/>
</dbReference>
<dbReference type="SUPFAM" id="SSF88697">
    <property type="entry name" value="PUA domain-like"/>
    <property type="match status" value="1"/>
</dbReference>
<dbReference type="GO" id="GO:0070475">
    <property type="term" value="P:rRNA base methylation"/>
    <property type="evidence" value="ECO:0007669"/>
    <property type="project" value="TreeGrafter"/>
</dbReference>
<evidence type="ECO:0000313" key="13">
    <source>
        <dbReference type="EMBL" id="CUV65096.1"/>
    </source>
</evidence>
<feature type="domain" description="Ribosomal RNA small subunit methyltransferase E methyltransferase" evidence="11">
    <location>
        <begin position="74"/>
        <end position="218"/>
    </location>
</feature>
<evidence type="ECO:0000259" key="12">
    <source>
        <dbReference type="Pfam" id="PF20260"/>
    </source>
</evidence>
<keyword evidence="5 10" id="KW-0489">Methyltransferase</keyword>
<evidence type="ECO:0000256" key="8">
    <source>
        <dbReference type="ARBA" id="ARBA00025699"/>
    </source>
</evidence>
<dbReference type="Gene3D" id="3.40.1280.10">
    <property type="match status" value="1"/>
</dbReference>